<reference evidence="1" key="1">
    <citation type="submission" date="2018-04" db="EMBL/GenBank/DDBJ databases">
        <title>Transcriptome of Schizaphis graminum biotype I.</title>
        <authorList>
            <person name="Scully E.D."/>
            <person name="Geib S.M."/>
            <person name="Palmer N.A."/>
            <person name="Koch K."/>
            <person name="Bradshaw J."/>
            <person name="Heng-Moss T."/>
            <person name="Sarath G."/>
        </authorList>
    </citation>
    <scope>NUCLEOTIDE SEQUENCE</scope>
</reference>
<protein>
    <submittedName>
        <fullName evidence="1">Uncharacterized protein</fullName>
    </submittedName>
</protein>
<sequence>MEKIVCHFDGKTLLKYKQLSKTCNDIANNALRYNKIWRKICLEELPKKYLIDLITKEVPTYIPFNLIPEVHYEKVYKNWLEWQNPIFKISKIGQHHFLGLDGVVKIICHKLDVMVVFSNFMYLFSLTKNQKTGSYVLRNSNSEICKHNAIVVLNPRPQTNQETGEDNFYINCRLKHANLCPLHNTVNIVHDGNRREHYTGKLVDVNMNAYTNVCCWIRETWYEWHSHGEPKNTINGHLCSHLSYLLYASVIHGLIISRNRTNSILIHGIFKDSCIMVDSWLKTKYSGATSAYMHTNILFIGTLNGYLLAYRMHSMDDLIKLKDKNMLLEIKMDIGQIIMLDIMDFEDVKAVIVASTSSVLWLKIN</sequence>
<organism evidence="1">
    <name type="scientific">Schizaphis graminum</name>
    <name type="common">Green bug aphid</name>
    <dbReference type="NCBI Taxonomy" id="13262"/>
    <lineage>
        <taxon>Eukaryota</taxon>
        <taxon>Metazoa</taxon>
        <taxon>Ecdysozoa</taxon>
        <taxon>Arthropoda</taxon>
        <taxon>Hexapoda</taxon>
        <taxon>Insecta</taxon>
        <taxon>Pterygota</taxon>
        <taxon>Neoptera</taxon>
        <taxon>Paraneoptera</taxon>
        <taxon>Hemiptera</taxon>
        <taxon>Sternorrhyncha</taxon>
        <taxon>Aphidomorpha</taxon>
        <taxon>Aphidoidea</taxon>
        <taxon>Aphididae</taxon>
        <taxon>Aphidini</taxon>
        <taxon>Schizaphis</taxon>
    </lineage>
</organism>
<proteinExistence type="predicted"/>
<evidence type="ECO:0000313" key="1">
    <source>
        <dbReference type="EMBL" id="MBY27187.1"/>
    </source>
</evidence>
<name>A0A2S2PCK8_SCHGA</name>
<gene>
    <name evidence="1" type="ORF">g.100758</name>
</gene>
<dbReference type="AlphaFoldDB" id="A0A2S2PCK8"/>
<accession>A0A2S2PCK8</accession>
<dbReference type="EMBL" id="GGMR01014568">
    <property type="protein sequence ID" value="MBY27187.1"/>
    <property type="molecule type" value="Transcribed_RNA"/>
</dbReference>